<dbReference type="InterPro" id="IPR006390">
    <property type="entry name" value="DHP_synth_dom"/>
</dbReference>
<dbReference type="SUPFAM" id="SSF51717">
    <property type="entry name" value="Dihydropteroate synthetase-like"/>
    <property type="match status" value="1"/>
</dbReference>
<gene>
    <name evidence="11" type="primary">folP</name>
    <name evidence="11" type="ORF">IAB19_01565</name>
</gene>
<comment type="function">
    <text evidence="9">Catalyzes the condensation of para-aminobenzoate (pABA) with 6-hydroxymethyl-7,8-dihydropterin diphosphate (DHPt-PP) to form 7,8-dihydropteroate (H2Pte), the immediate precursor of folate derivatives.</text>
</comment>
<evidence type="ECO:0000256" key="3">
    <source>
        <dbReference type="ARBA" id="ARBA00004763"/>
    </source>
</evidence>
<dbReference type="PROSITE" id="PS00793">
    <property type="entry name" value="DHPS_2"/>
    <property type="match status" value="1"/>
</dbReference>
<dbReference type="PROSITE" id="PS50972">
    <property type="entry name" value="PTERIN_BINDING"/>
    <property type="match status" value="1"/>
</dbReference>
<sequence length="276" mass="30045">MQLKFKDKSLDLSRAQIMGILNVTPDSFSDGGSYQTLDKALFQVKKMLNEGAAIIDVGGESTRPDAAIVSVQEELERVIPVVEAIVKRFDTIISLDTSSPEIMREGVKAGALMINDVRALTREGALQAAKDADVPVCLMHMQGTPQDMQHNPHYTNCAVEVKDYLFRRASECEAFGIKREHLLLDPGFGFGKSVHDNYTLLKKLAILRSGPYPLLTGLSRKSMLGAVTGIEKAAERVLPSAVAAMLCVQNGAQIVRVHDVKETAQALAVYYAVAEA</sequence>
<comment type="similarity">
    <text evidence="9">Belongs to the DHPS family.</text>
</comment>
<evidence type="ECO:0000256" key="2">
    <source>
        <dbReference type="ARBA" id="ARBA00001946"/>
    </source>
</evidence>
<organism evidence="11 12">
    <name type="scientific">Candidatus Avisuccinivibrio stercorigallinarum</name>
    <dbReference type="NCBI Taxonomy" id="2840704"/>
    <lineage>
        <taxon>Bacteria</taxon>
        <taxon>Pseudomonadati</taxon>
        <taxon>Pseudomonadota</taxon>
        <taxon>Gammaproteobacteria</taxon>
        <taxon>Aeromonadales</taxon>
        <taxon>Succinivibrionaceae</taxon>
        <taxon>Succinivibrionaceae incertae sedis</taxon>
        <taxon>Candidatus Avisuccinivibrio</taxon>
    </lineage>
</organism>
<evidence type="ECO:0000313" key="11">
    <source>
        <dbReference type="EMBL" id="MBO8415053.1"/>
    </source>
</evidence>
<evidence type="ECO:0000256" key="6">
    <source>
        <dbReference type="ARBA" id="ARBA00022723"/>
    </source>
</evidence>
<dbReference type="InterPro" id="IPR045031">
    <property type="entry name" value="DHP_synth-like"/>
</dbReference>
<feature type="domain" description="Pterin-binding" evidence="10">
    <location>
        <begin position="15"/>
        <end position="268"/>
    </location>
</feature>
<proteinExistence type="inferred from homology"/>
<comment type="pathway">
    <text evidence="3 9">Cofactor biosynthesis; tetrahydrofolate biosynthesis; 7,8-dihydrofolate from 2-amino-4-hydroxy-6-hydroxymethyl-7,8-dihydropteridine diphosphate and 4-aminobenzoate: step 1/2.</text>
</comment>
<keyword evidence="5 9" id="KW-0808">Transferase</keyword>
<dbReference type="Pfam" id="PF00809">
    <property type="entry name" value="Pterin_bind"/>
    <property type="match status" value="1"/>
</dbReference>
<dbReference type="EMBL" id="JADINH010000026">
    <property type="protein sequence ID" value="MBO8415053.1"/>
    <property type="molecule type" value="Genomic_DNA"/>
</dbReference>
<dbReference type="Gene3D" id="3.20.20.20">
    <property type="entry name" value="Dihydropteroate synthase-like"/>
    <property type="match status" value="1"/>
</dbReference>
<dbReference type="Proteomes" id="UP000823631">
    <property type="component" value="Unassembled WGS sequence"/>
</dbReference>
<evidence type="ECO:0000256" key="1">
    <source>
        <dbReference type="ARBA" id="ARBA00000012"/>
    </source>
</evidence>
<dbReference type="EC" id="2.5.1.15" evidence="4 9"/>
<evidence type="ECO:0000256" key="8">
    <source>
        <dbReference type="ARBA" id="ARBA00022909"/>
    </source>
</evidence>
<evidence type="ECO:0000256" key="4">
    <source>
        <dbReference type="ARBA" id="ARBA00012458"/>
    </source>
</evidence>
<dbReference type="GO" id="GO:0046654">
    <property type="term" value="P:tetrahydrofolate biosynthetic process"/>
    <property type="evidence" value="ECO:0007669"/>
    <property type="project" value="TreeGrafter"/>
</dbReference>
<dbReference type="CDD" id="cd00739">
    <property type="entry name" value="DHPS"/>
    <property type="match status" value="1"/>
</dbReference>
<dbReference type="AlphaFoldDB" id="A0A9D9DAX9"/>
<dbReference type="PANTHER" id="PTHR20941:SF1">
    <property type="entry name" value="FOLIC ACID SYNTHESIS PROTEIN FOL1"/>
    <property type="match status" value="1"/>
</dbReference>
<dbReference type="GO" id="GO:0005829">
    <property type="term" value="C:cytosol"/>
    <property type="evidence" value="ECO:0007669"/>
    <property type="project" value="TreeGrafter"/>
</dbReference>
<dbReference type="GO" id="GO:0046872">
    <property type="term" value="F:metal ion binding"/>
    <property type="evidence" value="ECO:0007669"/>
    <property type="project" value="UniProtKB-KW"/>
</dbReference>
<dbReference type="PANTHER" id="PTHR20941">
    <property type="entry name" value="FOLATE SYNTHESIS PROTEINS"/>
    <property type="match status" value="1"/>
</dbReference>
<dbReference type="PROSITE" id="PS00792">
    <property type="entry name" value="DHPS_1"/>
    <property type="match status" value="1"/>
</dbReference>
<dbReference type="InterPro" id="IPR000489">
    <property type="entry name" value="Pterin-binding_dom"/>
</dbReference>
<comment type="caution">
    <text evidence="11">The sequence shown here is derived from an EMBL/GenBank/DDBJ whole genome shotgun (WGS) entry which is preliminary data.</text>
</comment>
<dbReference type="InterPro" id="IPR011005">
    <property type="entry name" value="Dihydropteroate_synth-like_sf"/>
</dbReference>
<evidence type="ECO:0000313" key="12">
    <source>
        <dbReference type="Proteomes" id="UP000823631"/>
    </source>
</evidence>
<keyword evidence="8 9" id="KW-0289">Folate biosynthesis</keyword>
<reference evidence="11" key="1">
    <citation type="submission" date="2020-10" db="EMBL/GenBank/DDBJ databases">
        <authorList>
            <person name="Gilroy R."/>
        </authorList>
    </citation>
    <scope>NUCLEOTIDE SEQUENCE</scope>
    <source>
        <strain evidence="11">17213</strain>
    </source>
</reference>
<keyword evidence="6 9" id="KW-0479">Metal-binding</keyword>
<evidence type="ECO:0000256" key="5">
    <source>
        <dbReference type="ARBA" id="ARBA00022679"/>
    </source>
</evidence>
<dbReference type="GO" id="GO:0004156">
    <property type="term" value="F:dihydropteroate synthase activity"/>
    <property type="evidence" value="ECO:0007669"/>
    <property type="project" value="UniProtKB-EC"/>
</dbReference>
<evidence type="ECO:0000256" key="9">
    <source>
        <dbReference type="RuleBase" id="RU361205"/>
    </source>
</evidence>
<keyword evidence="7 9" id="KW-0460">Magnesium</keyword>
<accession>A0A9D9DAX9</accession>
<protein>
    <recommendedName>
        <fullName evidence="4 9">Dihydropteroate synthase</fullName>
        <shortName evidence="9">DHPS</shortName>
        <ecNumber evidence="4 9">2.5.1.15</ecNumber>
    </recommendedName>
    <alternativeName>
        <fullName evidence="9">Dihydropteroate pyrophosphorylase</fullName>
    </alternativeName>
</protein>
<evidence type="ECO:0000256" key="7">
    <source>
        <dbReference type="ARBA" id="ARBA00022842"/>
    </source>
</evidence>
<dbReference type="GO" id="GO:0046656">
    <property type="term" value="P:folic acid biosynthetic process"/>
    <property type="evidence" value="ECO:0007669"/>
    <property type="project" value="UniProtKB-KW"/>
</dbReference>
<dbReference type="NCBIfam" id="TIGR01496">
    <property type="entry name" value="DHPS"/>
    <property type="match status" value="1"/>
</dbReference>
<comment type="cofactor">
    <cofactor evidence="2 9">
        <name>Mg(2+)</name>
        <dbReference type="ChEBI" id="CHEBI:18420"/>
    </cofactor>
</comment>
<reference evidence="11" key="2">
    <citation type="journal article" date="2021" name="PeerJ">
        <title>Extensive microbial diversity within the chicken gut microbiome revealed by metagenomics and culture.</title>
        <authorList>
            <person name="Gilroy R."/>
            <person name="Ravi A."/>
            <person name="Getino M."/>
            <person name="Pursley I."/>
            <person name="Horton D.L."/>
            <person name="Alikhan N.F."/>
            <person name="Baker D."/>
            <person name="Gharbi K."/>
            <person name="Hall N."/>
            <person name="Watson M."/>
            <person name="Adriaenssens E.M."/>
            <person name="Foster-Nyarko E."/>
            <person name="Jarju S."/>
            <person name="Secka A."/>
            <person name="Antonio M."/>
            <person name="Oren A."/>
            <person name="Chaudhuri R.R."/>
            <person name="La Ragione R."/>
            <person name="Hildebrand F."/>
            <person name="Pallen M.J."/>
        </authorList>
    </citation>
    <scope>NUCLEOTIDE SEQUENCE</scope>
    <source>
        <strain evidence="11">17213</strain>
    </source>
</reference>
<evidence type="ECO:0000259" key="10">
    <source>
        <dbReference type="PROSITE" id="PS50972"/>
    </source>
</evidence>
<comment type="catalytic activity">
    <reaction evidence="1">
        <text>(7,8-dihydropterin-6-yl)methyl diphosphate + 4-aminobenzoate = 7,8-dihydropteroate + diphosphate</text>
        <dbReference type="Rhea" id="RHEA:19949"/>
        <dbReference type="ChEBI" id="CHEBI:17836"/>
        <dbReference type="ChEBI" id="CHEBI:17839"/>
        <dbReference type="ChEBI" id="CHEBI:33019"/>
        <dbReference type="ChEBI" id="CHEBI:72950"/>
        <dbReference type="EC" id="2.5.1.15"/>
    </reaction>
</comment>
<name>A0A9D9DAX9_9GAMM</name>